<sequence length="335" mass="38059">MHQYIETVRSDTEAAAGAESYLAGALFLKLEKALNYEDGGEFRLKNLADYELIQNKVINALHHNQIFDHAQEVLGWQAGVLRHVARELYAWWIDFKLERFQAPSFFSDGEGCMAIEAAAEKLGANPTELFTLVLEVEHLLVKLSTGPGQLTLELEKYWEFRSQHKANLDNPFMAKRVEVERNQVKLTKTKNLLTEISGRFSKAAKKLAGGQHLLFMTPATELEAMAAFLEGFITYNRAEDLQSGLSKWIDGLFPARTASGQPNPLFQSRLHHQVVERMSQATQCLLQFVLRKDLSVFEKRDQIIVPFITQRLEALKRLSLIEISHETKSAETKVN</sequence>
<evidence type="ECO:0000313" key="1">
    <source>
        <dbReference type="EMBL" id="OGG94740.1"/>
    </source>
</evidence>
<comment type="caution">
    <text evidence="1">The sequence shown here is derived from an EMBL/GenBank/DDBJ whole genome shotgun (WGS) entry which is preliminary data.</text>
</comment>
<name>A0A1F6G9F9_9PROT</name>
<organism evidence="1 2">
    <name type="scientific">Candidatus Lambdaproteobacteria bacterium RIFOXYD2_FULL_50_16</name>
    <dbReference type="NCBI Taxonomy" id="1817772"/>
    <lineage>
        <taxon>Bacteria</taxon>
        <taxon>Pseudomonadati</taxon>
        <taxon>Pseudomonadota</taxon>
        <taxon>Candidatus Lambdaproteobacteria</taxon>
    </lineage>
</organism>
<protein>
    <submittedName>
        <fullName evidence="1">Uncharacterized protein</fullName>
    </submittedName>
</protein>
<dbReference type="AlphaFoldDB" id="A0A1F6G9F9"/>
<dbReference type="Proteomes" id="UP000178449">
    <property type="component" value="Unassembled WGS sequence"/>
</dbReference>
<gene>
    <name evidence="1" type="ORF">A2527_05955</name>
</gene>
<reference evidence="1 2" key="1">
    <citation type="journal article" date="2016" name="Nat. Commun.">
        <title>Thousands of microbial genomes shed light on interconnected biogeochemical processes in an aquifer system.</title>
        <authorList>
            <person name="Anantharaman K."/>
            <person name="Brown C.T."/>
            <person name="Hug L.A."/>
            <person name="Sharon I."/>
            <person name="Castelle C.J."/>
            <person name="Probst A.J."/>
            <person name="Thomas B.C."/>
            <person name="Singh A."/>
            <person name="Wilkins M.J."/>
            <person name="Karaoz U."/>
            <person name="Brodie E.L."/>
            <person name="Williams K.H."/>
            <person name="Hubbard S.S."/>
            <person name="Banfield J.F."/>
        </authorList>
    </citation>
    <scope>NUCLEOTIDE SEQUENCE [LARGE SCALE GENOMIC DNA]</scope>
</reference>
<accession>A0A1F6G9F9</accession>
<evidence type="ECO:0000313" key="2">
    <source>
        <dbReference type="Proteomes" id="UP000178449"/>
    </source>
</evidence>
<dbReference type="STRING" id="1817772.A2527_05955"/>
<proteinExistence type="predicted"/>
<dbReference type="EMBL" id="MFNE01000035">
    <property type="protein sequence ID" value="OGG94740.1"/>
    <property type="molecule type" value="Genomic_DNA"/>
</dbReference>